<sequence length="103" mass="12048">MENCYCDRLMANKAATITAWEDADLDGSKNNQVTSNKGKKQCVAKSRYGYESLTDKYKFSHHSNMKSYIEEYRDMFSVANRTHKKGLKTNGNNYRFYHMPLTR</sequence>
<reference evidence="1" key="1">
    <citation type="submission" date="2020-06" db="EMBL/GenBank/DDBJ databases">
        <title>Draft genome of Bugula neritina, a colonial animal packing powerful symbionts and potential medicines.</title>
        <authorList>
            <person name="Rayko M."/>
        </authorList>
    </citation>
    <scope>NUCLEOTIDE SEQUENCE [LARGE SCALE GENOMIC DNA]</scope>
    <source>
        <strain evidence="1">Kwan_BN1</strain>
    </source>
</reference>
<accession>A0A7J7K0G3</accession>
<keyword evidence="2" id="KW-1185">Reference proteome</keyword>
<gene>
    <name evidence="1" type="ORF">EB796_010287</name>
</gene>
<comment type="caution">
    <text evidence="1">The sequence shown here is derived from an EMBL/GenBank/DDBJ whole genome shotgun (WGS) entry which is preliminary data.</text>
</comment>
<dbReference type="AlphaFoldDB" id="A0A7J7K0G3"/>
<proteinExistence type="predicted"/>
<evidence type="ECO:0000313" key="2">
    <source>
        <dbReference type="Proteomes" id="UP000593567"/>
    </source>
</evidence>
<protein>
    <submittedName>
        <fullName evidence="1">Uncharacterized protein</fullName>
    </submittedName>
</protein>
<organism evidence="1 2">
    <name type="scientific">Bugula neritina</name>
    <name type="common">Brown bryozoan</name>
    <name type="synonym">Sertularia neritina</name>
    <dbReference type="NCBI Taxonomy" id="10212"/>
    <lineage>
        <taxon>Eukaryota</taxon>
        <taxon>Metazoa</taxon>
        <taxon>Spiralia</taxon>
        <taxon>Lophotrochozoa</taxon>
        <taxon>Bryozoa</taxon>
        <taxon>Gymnolaemata</taxon>
        <taxon>Cheilostomatida</taxon>
        <taxon>Flustrina</taxon>
        <taxon>Buguloidea</taxon>
        <taxon>Bugulidae</taxon>
        <taxon>Bugula</taxon>
    </lineage>
</organism>
<name>A0A7J7K0G3_BUGNE</name>
<dbReference type="EMBL" id="VXIV02001606">
    <property type="protein sequence ID" value="KAF6031421.1"/>
    <property type="molecule type" value="Genomic_DNA"/>
</dbReference>
<dbReference type="Proteomes" id="UP000593567">
    <property type="component" value="Unassembled WGS sequence"/>
</dbReference>
<evidence type="ECO:0000313" key="1">
    <source>
        <dbReference type="EMBL" id="KAF6031421.1"/>
    </source>
</evidence>